<sequence>MDVPTSPVGIELDELGKFFALYAERRSRGDDRVMPMFSARVDAAWHHLATDPADLASFCHRFAGTPIGHAPVKGAGRVDWIDEYTDRFGALPAVWFADASGKIDAEILSRYERTGTVVTNWDCSPVPSGGEGDDEVATPTRTAAARRS</sequence>
<name>A0ABN4W6U8_9ACTN</name>
<accession>A0ABN4W6U8</accession>
<feature type="region of interest" description="Disordered" evidence="1">
    <location>
        <begin position="124"/>
        <end position="148"/>
    </location>
</feature>
<keyword evidence="3" id="KW-1185">Reference proteome</keyword>
<evidence type="ECO:0000256" key="1">
    <source>
        <dbReference type="SAM" id="MobiDB-lite"/>
    </source>
</evidence>
<dbReference type="EMBL" id="CP019458">
    <property type="protein sequence ID" value="AQA12988.1"/>
    <property type="molecule type" value="Genomic_DNA"/>
</dbReference>
<evidence type="ECO:0000313" key="3">
    <source>
        <dbReference type="Proteomes" id="UP000187851"/>
    </source>
</evidence>
<protein>
    <submittedName>
        <fullName evidence="2">Uncharacterized protein</fullName>
    </submittedName>
</protein>
<proteinExistence type="predicted"/>
<gene>
    <name evidence="2" type="ORF">BV401_23625</name>
</gene>
<evidence type="ECO:0000313" key="2">
    <source>
        <dbReference type="EMBL" id="AQA12988.1"/>
    </source>
</evidence>
<organism evidence="2 3">
    <name type="scientific">Streptomyces autolyticus</name>
    <dbReference type="NCBI Taxonomy" id="75293"/>
    <lineage>
        <taxon>Bacteria</taxon>
        <taxon>Bacillati</taxon>
        <taxon>Actinomycetota</taxon>
        <taxon>Actinomycetes</taxon>
        <taxon>Kitasatosporales</taxon>
        <taxon>Streptomycetaceae</taxon>
        <taxon>Streptomyces</taxon>
    </lineage>
</organism>
<dbReference type="RefSeq" id="WP_069860306.1">
    <property type="nucleotide sequence ID" value="NZ_CP019458.1"/>
</dbReference>
<reference evidence="2 3" key="1">
    <citation type="journal article" date="2017" name="J. Biotechnol.">
        <title>The complete genome sequence of Streptomyces autolyticus CGMCC 0516, the producer of geldanamycin, autolytimycin, reblastatin and elaiophylin.</title>
        <authorList>
            <person name="Yin M."/>
            <person name="Jiang M."/>
            <person name="Ren Z."/>
            <person name="Dong Y."/>
            <person name="Lu T."/>
        </authorList>
    </citation>
    <scope>NUCLEOTIDE SEQUENCE [LARGE SCALE GENOMIC DNA]</scope>
    <source>
        <strain evidence="2 3">CGMCC0516</strain>
    </source>
</reference>
<dbReference type="Proteomes" id="UP000187851">
    <property type="component" value="Chromosome"/>
</dbReference>
<feature type="compositionally biased region" description="Low complexity" evidence="1">
    <location>
        <begin position="137"/>
        <end position="148"/>
    </location>
</feature>